<feature type="domain" description="C2" evidence="16">
    <location>
        <begin position="280"/>
        <end position="401"/>
    </location>
</feature>
<keyword evidence="7" id="KW-0677">Repeat</keyword>
<keyword evidence="13 15" id="KW-0472">Membrane</keyword>
<dbReference type="GO" id="GO:0005789">
    <property type="term" value="C:endoplasmic reticulum membrane"/>
    <property type="evidence" value="ECO:0007669"/>
    <property type="project" value="UniProtKB-SubCell"/>
</dbReference>
<keyword evidence="4" id="KW-0813">Transport</keyword>
<dbReference type="FunFam" id="2.60.40.150:FF:000155">
    <property type="entry name" value="extended synaptotagmin-2 isoform X1"/>
    <property type="match status" value="1"/>
</dbReference>
<dbReference type="GO" id="GO:0031210">
    <property type="term" value="F:phosphatidylcholine binding"/>
    <property type="evidence" value="ECO:0007669"/>
    <property type="project" value="TreeGrafter"/>
</dbReference>
<evidence type="ECO:0000256" key="15">
    <source>
        <dbReference type="SAM" id="Phobius"/>
    </source>
</evidence>
<comment type="subcellular location">
    <subcellularLocation>
        <location evidence="1">Cell membrane</location>
        <topology evidence="1">Peripheral membrane protein</topology>
    </subcellularLocation>
    <subcellularLocation>
        <location evidence="2">Endoplasmic reticulum membrane</location>
        <topology evidence="2">Multi-pass membrane protein</topology>
    </subcellularLocation>
</comment>
<comment type="caution">
    <text evidence="18">The sequence shown here is derived from an EMBL/GenBank/DDBJ whole genome shotgun (WGS) entry which is preliminary data.</text>
</comment>
<evidence type="ECO:0000313" key="18">
    <source>
        <dbReference type="EMBL" id="CAH3141176.1"/>
    </source>
</evidence>
<dbReference type="CDD" id="cd21670">
    <property type="entry name" value="SMP_ESyt"/>
    <property type="match status" value="1"/>
</dbReference>
<name>A0AAU9X9T6_9CNID</name>
<evidence type="ECO:0000313" key="19">
    <source>
        <dbReference type="Proteomes" id="UP001159428"/>
    </source>
</evidence>
<dbReference type="PROSITE" id="PS51847">
    <property type="entry name" value="SMP"/>
    <property type="match status" value="1"/>
</dbReference>
<evidence type="ECO:0000256" key="14">
    <source>
        <dbReference type="SAM" id="MobiDB-lite"/>
    </source>
</evidence>
<evidence type="ECO:0000259" key="16">
    <source>
        <dbReference type="PROSITE" id="PS50004"/>
    </source>
</evidence>
<evidence type="ECO:0000256" key="9">
    <source>
        <dbReference type="ARBA" id="ARBA00022837"/>
    </source>
</evidence>
<dbReference type="InterPro" id="IPR000008">
    <property type="entry name" value="C2_dom"/>
</dbReference>
<feature type="region of interest" description="Disordered" evidence="14">
    <location>
        <begin position="604"/>
        <end position="640"/>
    </location>
</feature>
<comment type="similarity">
    <text evidence="3">Belongs to the extended synaptotagmin family.</text>
</comment>
<sequence>MADTTSTTVTAPKPAHKRILHNLRNISRDEIKELLLYFAVTLSLFLVGHFHFSFAWIIMILMVFVSWEYQMDEKNKRRDRMEKALKSSFIDKIENLPSWVYFPEKEQAEWVNSIIDQMWPYVDGMVYKILKETVEPEMQKNMPKALNTLYFETIDLGNKPPYVANVKSYPSKEERKSEFIFDMDIVYNGDATIKLAVKKVKLGLSNIELRGVLRVIFKPLVAEYNPVGGVTVFFLNRPKLKFDLTNLLNVLDLPGLKSSLRRITDDVIASFVVLPNRVAVPLAVGVDASDLQYPIPEGVLRVKVVEAKNLIAKDIGFVKKGKSDPYAIIRIGAQSFRTKMISNDLNPEWNETFEAFVDNSEGQELEAVIYDEDTSSKDSKIGRLDTEIVSTVETGYQDLWLPLEGVKQGRVHLQLNWFPLSANASDLEPPQGEGLSVAALIVKPISADALPLTSGQKEALRSVYCEITVGKTTLQTFQCYGEKTEWKQALRFLVGDPGGQEAEVKVIEAKGTKTLGKMSFDIRKLLSKDGLTVEETFPLKESGEKSTLTCRFTLRVLNTPDVNPSEPETRSKAEVDAGLTKPEIPLAHSTPIPKLVINGVNPEEQAEAGEEHDKDSDAGSVYDGSIYGTESQRTDSNDDLTNKGQLDLHLKYSHLKNCLSVTVKSVRELVSRDSPGKTNPLVRLYLLPDRSKRSRRVTRVMKGTLNCVFNETFEYMIGLDQLRTMKIDVAVKSDRGFAIGRVRHRLIGLAVVDLSGKHLTEGCDVSCELRKFSLTF</sequence>
<dbReference type="PROSITE" id="PS50004">
    <property type="entry name" value="C2"/>
    <property type="match status" value="2"/>
</dbReference>
<dbReference type="CDD" id="cd08391">
    <property type="entry name" value="C2A_C2C_Synaptotagmin_like"/>
    <property type="match status" value="1"/>
</dbReference>
<protein>
    <submittedName>
        <fullName evidence="18">Uncharacterized protein</fullName>
    </submittedName>
</protein>
<dbReference type="SUPFAM" id="SSF49562">
    <property type="entry name" value="C2 domain (Calcium/lipid-binding domain, CaLB)"/>
    <property type="match status" value="3"/>
</dbReference>
<reference evidence="18 19" key="1">
    <citation type="submission" date="2022-05" db="EMBL/GenBank/DDBJ databases">
        <authorList>
            <consortium name="Genoscope - CEA"/>
            <person name="William W."/>
        </authorList>
    </citation>
    <scope>NUCLEOTIDE SEQUENCE [LARGE SCALE GENOMIC DNA]</scope>
</reference>
<dbReference type="InterPro" id="IPR051634">
    <property type="entry name" value="Extended_Synaptotagmin"/>
</dbReference>
<organism evidence="18 19">
    <name type="scientific">Pocillopora meandrina</name>
    <dbReference type="NCBI Taxonomy" id="46732"/>
    <lineage>
        <taxon>Eukaryota</taxon>
        <taxon>Metazoa</taxon>
        <taxon>Cnidaria</taxon>
        <taxon>Anthozoa</taxon>
        <taxon>Hexacorallia</taxon>
        <taxon>Scleractinia</taxon>
        <taxon>Astrocoeniina</taxon>
        <taxon>Pocilloporidae</taxon>
        <taxon>Pocillopora</taxon>
    </lineage>
</organism>
<dbReference type="Pfam" id="PF17047">
    <property type="entry name" value="SMP_LBD"/>
    <property type="match status" value="1"/>
</dbReference>
<dbReference type="InterPro" id="IPR037733">
    <property type="entry name" value="Ext_Synaptotagmin_C2A"/>
</dbReference>
<evidence type="ECO:0000256" key="12">
    <source>
        <dbReference type="ARBA" id="ARBA00023121"/>
    </source>
</evidence>
<dbReference type="GO" id="GO:0006869">
    <property type="term" value="P:lipid transport"/>
    <property type="evidence" value="ECO:0007669"/>
    <property type="project" value="UniProtKB-KW"/>
</dbReference>
<evidence type="ECO:0000259" key="17">
    <source>
        <dbReference type="PROSITE" id="PS51847"/>
    </source>
</evidence>
<dbReference type="PANTHER" id="PTHR45761:SF1">
    <property type="entry name" value="EXTENDED SYNAPTOTAGMIN-LIKE PROTEIN 2, ISOFORM C"/>
    <property type="match status" value="1"/>
</dbReference>
<evidence type="ECO:0000256" key="7">
    <source>
        <dbReference type="ARBA" id="ARBA00022737"/>
    </source>
</evidence>
<proteinExistence type="inferred from homology"/>
<feature type="domain" description="C2" evidence="16">
    <location>
        <begin position="642"/>
        <end position="767"/>
    </location>
</feature>
<dbReference type="GO" id="GO:0035091">
    <property type="term" value="F:phosphatidylinositol binding"/>
    <property type="evidence" value="ECO:0007669"/>
    <property type="project" value="TreeGrafter"/>
</dbReference>
<keyword evidence="6" id="KW-0479">Metal-binding</keyword>
<dbReference type="GO" id="GO:0061817">
    <property type="term" value="P:endoplasmic reticulum-plasma membrane tethering"/>
    <property type="evidence" value="ECO:0007669"/>
    <property type="project" value="InterPro"/>
</dbReference>
<keyword evidence="9" id="KW-0106">Calcium</keyword>
<dbReference type="GO" id="GO:0008429">
    <property type="term" value="F:phosphatidylethanolamine binding"/>
    <property type="evidence" value="ECO:0007669"/>
    <property type="project" value="TreeGrafter"/>
</dbReference>
<gene>
    <name evidence="18" type="ORF">PMEA_00019555</name>
</gene>
<feature type="transmembrane region" description="Helical" evidence="15">
    <location>
        <begin position="34"/>
        <end position="67"/>
    </location>
</feature>
<evidence type="ECO:0000256" key="10">
    <source>
        <dbReference type="ARBA" id="ARBA00022989"/>
    </source>
</evidence>
<keyword evidence="12" id="KW-0446">Lipid-binding</keyword>
<keyword evidence="10 15" id="KW-1133">Transmembrane helix</keyword>
<keyword evidence="5 15" id="KW-0812">Transmembrane</keyword>
<dbReference type="SMART" id="SM00239">
    <property type="entry name" value="C2"/>
    <property type="match status" value="3"/>
</dbReference>
<evidence type="ECO:0000256" key="13">
    <source>
        <dbReference type="ARBA" id="ARBA00023136"/>
    </source>
</evidence>
<dbReference type="EMBL" id="CALNXJ010000035">
    <property type="protein sequence ID" value="CAH3141176.1"/>
    <property type="molecule type" value="Genomic_DNA"/>
</dbReference>
<evidence type="ECO:0000256" key="11">
    <source>
        <dbReference type="ARBA" id="ARBA00023055"/>
    </source>
</evidence>
<dbReference type="AlphaFoldDB" id="A0AAU9X9T6"/>
<evidence type="ECO:0000256" key="5">
    <source>
        <dbReference type="ARBA" id="ARBA00022692"/>
    </source>
</evidence>
<dbReference type="InterPro" id="IPR031468">
    <property type="entry name" value="SMP_LBD"/>
</dbReference>
<feature type="domain" description="SMP-LTD" evidence="17">
    <location>
        <begin position="104"/>
        <end position="283"/>
    </location>
</feature>
<dbReference type="InterPro" id="IPR035892">
    <property type="entry name" value="C2_domain_sf"/>
</dbReference>
<evidence type="ECO:0000256" key="2">
    <source>
        <dbReference type="ARBA" id="ARBA00004477"/>
    </source>
</evidence>
<evidence type="ECO:0000256" key="1">
    <source>
        <dbReference type="ARBA" id="ARBA00004202"/>
    </source>
</evidence>
<accession>A0AAU9X9T6</accession>
<dbReference type="PANTHER" id="PTHR45761">
    <property type="entry name" value="EXTENDED SYNAPTOTAGMIN-LIKE PROTEIN 2, ISOFORM C"/>
    <property type="match status" value="1"/>
</dbReference>
<keyword evidence="8" id="KW-0256">Endoplasmic reticulum</keyword>
<dbReference type="Pfam" id="PF00168">
    <property type="entry name" value="C2"/>
    <property type="match status" value="3"/>
</dbReference>
<dbReference type="GO" id="GO:0005886">
    <property type="term" value="C:plasma membrane"/>
    <property type="evidence" value="ECO:0007669"/>
    <property type="project" value="UniProtKB-SubCell"/>
</dbReference>
<evidence type="ECO:0000256" key="4">
    <source>
        <dbReference type="ARBA" id="ARBA00022448"/>
    </source>
</evidence>
<evidence type="ECO:0000256" key="3">
    <source>
        <dbReference type="ARBA" id="ARBA00005867"/>
    </source>
</evidence>
<dbReference type="InterPro" id="IPR039010">
    <property type="entry name" value="Synaptotagmin_SMP"/>
</dbReference>
<dbReference type="Proteomes" id="UP001159428">
    <property type="component" value="Unassembled WGS sequence"/>
</dbReference>
<keyword evidence="11" id="KW-0445">Lipid transport</keyword>
<dbReference type="Gene3D" id="2.60.40.150">
    <property type="entry name" value="C2 domain"/>
    <property type="match status" value="3"/>
</dbReference>
<evidence type="ECO:0000256" key="6">
    <source>
        <dbReference type="ARBA" id="ARBA00022723"/>
    </source>
</evidence>
<evidence type="ECO:0000256" key="8">
    <source>
        <dbReference type="ARBA" id="ARBA00022824"/>
    </source>
</evidence>
<dbReference type="GO" id="GO:0005544">
    <property type="term" value="F:calcium-dependent phospholipid binding"/>
    <property type="evidence" value="ECO:0007669"/>
    <property type="project" value="TreeGrafter"/>
</dbReference>
<keyword evidence="19" id="KW-1185">Reference proteome</keyword>
<dbReference type="GO" id="GO:0005509">
    <property type="term" value="F:calcium ion binding"/>
    <property type="evidence" value="ECO:0007669"/>
    <property type="project" value="TreeGrafter"/>
</dbReference>